<dbReference type="Proteomes" id="UP001282284">
    <property type="component" value="Unassembled WGS sequence"/>
</dbReference>
<accession>A0ABU4G7W0</accession>
<evidence type="ECO:0000259" key="4">
    <source>
        <dbReference type="PROSITE" id="PS01124"/>
    </source>
</evidence>
<gene>
    <name evidence="5" type="ORF">QT711_07685</name>
</gene>
<sequence length="400" mass="44223">MDKFEIMERLRKQCRNNEKVIGVAAGNGMTAKYAQQGGADFILALSAGRFRQMGVSSLAGFLSYANSNGLVMTFATKELVPLIHDIPVCFGLCATDPTISLDSFIDVIQSKGFAGINNFPSVGLFDGQFGEALAEQGMSYALEVEAIRLASAKGLFTVAFVFTPQQAEAMIQAGADVICVHLGLTQGGDVGAKNILSLQSAKRLANQIFARCDELNSTVVKMIYGGPVNKPIDVQFMYDGTSTMGYIGGSVFERIPTEQMLLHIMKSFKETTNFHYDDLLANVMGGIDAHVDYIDFMKNYVRLNYMEEITLQEVAKILRLSRSYVSTLFKKEVGLSFSQYVIEFRLNRAIELMQVSGLPLNRIAEMVGYLNYPQFSKIFKKHKGLSPSELLEKKQKDNDS</sequence>
<dbReference type="EMBL" id="JAUBDI010000005">
    <property type="protein sequence ID" value="MDW0113064.1"/>
    <property type="molecule type" value="Genomic_DNA"/>
</dbReference>
<dbReference type="RefSeq" id="WP_317943160.1">
    <property type="nucleotide sequence ID" value="NZ_JAUBDI010000005.1"/>
</dbReference>
<dbReference type="Pfam" id="PF12833">
    <property type="entry name" value="HTH_18"/>
    <property type="match status" value="1"/>
</dbReference>
<evidence type="ECO:0000313" key="6">
    <source>
        <dbReference type="Proteomes" id="UP001282284"/>
    </source>
</evidence>
<dbReference type="InterPro" id="IPR051353">
    <property type="entry name" value="Tobamovirus_resist_UPF0261"/>
</dbReference>
<proteinExistence type="predicted"/>
<keyword evidence="5" id="KW-0378">Hydrolase</keyword>
<dbReference type="Gene3D" id="3.20.20.70">
    <property type="entry name" value="Aldolase class I"/>
    <property type="match status" value="1"/>
</dbReference>
<keyword evidence="1" id="KW-0805">Transcription regulation</keyword>
<dbReference type="PROSITE" id="PS00041">
    <property type="entry name" value="HTH_ARAC_FAMILY_1"/>
    <property type="match status" value="1"/>
</dbReference>
<protein>
    <submittedName>
        <fullName evidence="5">Phosphoenolpyruvate hydrolase family protein</fullName>
    </submittedName>
</protein>
<keyword evidence="2" id="KW-0238">DNA-binding</keyword>
<dbReference type="InterPro" id="IPR015813">
    <property type="entry name" value="Pyrv/PenolPyrv_kinase-like_dom"/>
</dbReference>
<name>A0ABU4G7W0_9BACL</name>
<dbReference type="PANTHER" id="PTHR31862:SF1">
    <property type="entry name" value="UPF0261 DOMAIN PROTEIN (AFU_ORTHOLOGUE AFUA_1G10120)"/>
    <property type="match status" value="1"/>
</dbReference>
<dbReference type="GO" id="GO:0016787">
    <property type="term" value="F:hydrolase activity"/>
    <property type="evidence" value="ECO:0007669"/>
    <property type="project" value="UniProtKB-KW"/>
</dbReference>
<dbReference type="InterPro" id="IPR018062">
    <property type="entry name" value="HTH_AraC-typ_CS"/>
</dbReference>
<comment type="caution">
    <text evidence="5">The sequence shown here is derived from an EMBL/GenBank/DDBJ whole genome shotgun (WGS) entry which is preliminary data.</text>
</comment>
<evidence type="ECO:0000256" key="1">
    <source>
        <dbReference type="ARBA" id="ARBA00023015"/>
    </source>
</evidence>
<evidence type="ECO:0000313" key="5">
    <source>
        <dbReference type="EMBL" id="MDW0113064.1"/>
    </source>
</evidence>
<dbReference type="InterPro" id="IPR009057">
    <property type="entry name" value="Homeodomain-like_sf"/>
</dbReference>
<dbReference type="Pfam" id="PF09370">
    <property type="entry name" value="PEP_hydrolase"/>
    <property type="match status" value="1"/>
</dbReference>
<dbReference type="SMART" id="SM00342">
    <property type="entry name" value="HTH_ARAC"/>
    <property type="match status" value="1"/>
</dbReference>
<evidence type="ECO:0000256" key="3">
    <source>
        <dbReference type="ARBA" id="ARBA00023163"/>
    </source>
</evidence>
<keyword evidence="6" id="KW-1185">Reference proteome</keyword>
<dbReference type="Gene3D" id="1.10.10.60">
    <property type="entry name" value="Homeodomain-like"/>
    <property type="match status" value="2"/>
</dbReference>
<evidence type="ECO:0000256" key="2">
    <source>
        <dbReference type="ARBA" id="ARBA00023125"/>
    </source>
</evidence>
<organism evidence="5 6">
    <name type="scientific">Sporosarcina saromensis</name>
    <dbReference type="NCBI Taxonomy" id="359365"/>
    <lineage>
        <taxon>Bacteria</taxon>
        <taxon>Bacillati</taxon>
        <taxon>Bacillota</taxon>
        <taxon>Bacilli</taxon>
        <taxon>Bacillales</taxon>
        <taxon>Caryophanaceae</taxon>
        <taxon>Sporosarcina</taxon>
    </lineage>
</organism>
<dbReference type="PANTHER" id="PTHR31862">
    <property type="entry name" value="UPF0261 DOMAIN PROTEIN (AFU_ORTHOLOGUE AFUA_1G10120)"/>
    <property type="match status" value="1"/>
</dbReference>
<dbReference type="InterPro" id="IPR018060">
    <property type="entry name" value="HTH_AraC"/>
</dbReference>
<reference evidence="5 6" key="1">
    <citation type="submission" date="2023-06" db="EMBL/GenBank/DDBJ databases">
        <title>Sporosarcina sp. nov., isolated from Korean traditional fermented seafood 'Jeotgal'.</title>
        <authorList>
            <person name="Yang A.I."/>
            <person name="Shin N.-R."/>
        </authorList>
    </citation>
    <scope>NUCLEOTIDE SEQUENCE [LARGE SCALE GENOMIC DNA]</scope>
    <source>
        <strain evidence="5 6">KCTC13119</strain>
    </source>
</reference>
<dbReference type="SUPFAM" id="SSF51621">
    <property type="entry name" value="Phosphoenolpyruvate/pyruvate domain"/>
    <property type="match status" value="1"/>
</dbReference>
<feature type="domain" description="HTH araC/xylS-type" evidence="4">
    <location>
        <begin position="295"/>
        <end position="393"/>
    </location>
</feature>
<keyword evidence="3" id="KW-0804">Transcription</keyword>
<dbReference type="InterPro" id="IPR013785">
    <property type="entry name" value="Aldolase_TIM"/>
</dbReference>
<dbReference type="InterPro" id="IPR009215">
    <property type="entry name" value="TIM-br_IGPS-like"/>
</dbReference>
<dbReference type="PROSITE" id="PS01124">
    <property type="entry name" value="HTH_ARAC_FAMILY_2"/>
    <property type="match status" value="1"/>
</dbReference>
<dbReference type="SUPFAM" id="SSF46689">
    <property type="entry name" value="Homeodomain-like"/>
    <property type="match status" value="2"/>
</dbReference>